<gene>
    <name evidence="2" type="ORF">MBJ925_LOCUS13031</name>
</gene>
<organism evidence="2 3">
    <name type="scientific">Rotaria magnacalcarata</name>
    <dbReference type="NCBI Taxonomy" id="392030"/>
    <lineage>
        <taxon>Eukaryota</taxon>
        <taxon>Metazoa</taxon>
        <taxon>Spiralia</taxon>
        <taxon>Gnathifera</taxon>
        <taxon>Rotifera</taxon>
        <taxon>Eurotatoria</taxon>
        <taxon>Bdelloidea</taxon>
        <taxon>Philodinida</taxon>
        <taxon>Philodinidae</taxon>
        <taxon>Rotaria</taxon>
    </lineage>
</organism>
<feature type="region of interest" description="Disordered" evidence="1">
    <location>
        <begin position="282"/>
        <end position="304"/>
    </location>
</feature>
<accession>A0A816PQ71</accession>
<feature type="compositionally biased region" description="Polar residues" evidence="1">
    <location>
        <begin position="288"/>
        <end position="304"/>
    </location>
</feature>
<reference evidence="2" key="1">
    <citation type="submission" date="2021-02" db="EMBL/GenBank/DDBJ databases">
        <authorList>
            <person name="Nowell W R."/>
        </authorList>
    </citation>
    <scope>NUCLEOTIDE SEQUENCE</scope>
</reference>
<name>A0A816PQ71_9BILA</name>
<evidence type="ECO:0000313" key="2">
    <source>
        <dbReference type="EMBL" id="CAF2051148.1"/>
    </source>
</evidence>
<comment type="caution">
    <text evidence="2">The sequence shown here is derived from an EMBL/GenBank/DDBJ whole genome shotgun (WGS) entry which is preliminary data.</text>
</comment>
<proteinExistence type="predicted"/>
<evidence type="ECO:0000256" key="1">
    <source>
        <dbReference type="SAM" id="MobiDB-lite"/>
    </source>
</evidence>
<sequence>MECRLVLNNRSTVDIPNDVLCGQLQQQLKYYKFRRVQTKAGKAVFYLFFRKEAETYYALRTAASMNDISLVRYNYARYFDRFSNKDIFKSFVRRVSEQIAVQRLKIPEASTYFTKENNEFGPISNAFVNNIDDFRYNLATRFFSLQWLETIDFSKFAIVGSRVLNSLCRSPFGDTKEQDINFIYPARSCLDFEMAMLNGIAKLQKMQPMRLKHEFMVEKISGSLYYYISLSCGVKLNFYCTPAEKSKNPLSHVLHNLDMDIYQILSTHSLISIKNNRSKKMSHLSEPKISNINSGNSIEPSTQDKVIPTVSTPTVKRSVSAVPPPMTFASTATMVVSNNTSSSPIPDISYEELLEMGLIFEKQQQQHQ</sequence>
<dbReference type="AlphaFoldDB" id="A0A816PQ71"/>
<dbReference type="EMBL" id="CAJNRE010005934">
    <property type="protein sequence ID" value="CAF2051148.1"/>
    <property type="molecule type" value="Genomic_DNA"/>
</dbReference>
<protein>
    <submittedName>
        <fullName evidence="2">Uncharacterized protein</fullName>
    </submittedName>
</protein>
<evidence type="ECO:0000313" key="3">
    <source>
        <dbReference type="Proteomes" id="UP000663824"/>
    </source>
</evidence>
<dbReference type="Proteomes" id="UP000663824">
    <property type="component" value="Unassembled WGS sequence"/>
</dbReference>